<dbReference type="PROSITE" id="PS50828">
    <property type="entry name" value="SMR"/>
    <property type="match status" value="1"/>
</dbReference>
<dbReference type="SUPFAM" id="SSF160443">
    <property type="entry name" value="SMR domain-like"/>
    <property type="match status" value="1"/>
</dbReference>
<proteinExistence type="predicted"/>
<evidence type="ECO:0000313" key="3">
    <source>
        <dbReference type="WBParaSite" id="ACRNAN_scaffold17488.g11422.t1"/>
    </source>
</evidence>
<dbReference type="Proteomes" id="UP000887540">
    <property type="component" value="Unplaced"/>
</dbReference>
<dbReference type="WBParaSite" id="ACRNAN_scaffold17488.g11422.t1">
    <property type="protein sequence ID" value="ACRNAN_scaffold17488.g11422.t1"/>
    <property type="gene ID" value="ACRNAN_scaffold17488.g11422"/>
</dbReference>
<accession>A0A914D389</accession>
<evidence type="ECO:0000313" key="2">
    <source>
        <dbReference type="Proteomes" id="UP000887540"/>
    </source>
</evidence>
<evidence type="ECO:0000259" key="1">
    <source>
        <dbReference type="PROSITE" id="PS50828"/>
    </source>
</evidence>
<protein>
    <submittedName>
        <fullName evidence="3">Smr domain-containing protein</fullName>
    </submittedName>
</protein>
<dbReference type="SMART" id="SM00463">
    <property type="entry name" value="SMR"/>
    <property type="match status" value="1"/>
</dbReference>
<dbReference type="InterPro" id="IPR036063">
    <property type="entry name" value="Smr_dom_sf"/>
</dbReference>
<feature type="domain" description="Smr" evidence="1">
    <location>
        <begin position="34"/>
        <end position="106"/>
    </location>
</feature>
<organism evidence="2 3">
    <name type="scientific">Acrobeloides nanus</name>
    <dbReference type="NCBI Taxonomy" id="290746"/>
    <lineage>
        <taxon>Eukaryota</taxon>
        <taxon>Metazoa</taxon>
        <taxon>Ecdysozoa</taxon>
        <taxon>Nematoda</taxon>
        <taxon>Chromadorea</taxon>
        <taxon>Rhabditida</taxon>
        <taxon>Tylenchina</taxon>
        <taxon>Cephalobomorpha</taxon>
        <taxon>Cephaloboidea</taxon>
        <taxon>Cephalobidae</taxon>
        <taxon>Acrobeloides</taxon>
    </lineage>
</organism>
<reference evidence="3" key="1">
    <citation type="submission" date="2022-11" db="UniProtKB">
        <authorList>
            <consortium name="WormBaseParasite"/>
        </authorList>
    </citation>
    <scope>IDENTIFICATION</scope>
</reference>
<keyword evidence="2" id="KW-1185">Reference proteome</keyword>
<name>A0A914D389_9BILA</name>
<dbReference type="Gene3D" id="3.30.1370.110">
    <property type="match status" value="1"/>
</dbReference>
<sequence>ACGHHYQAENIQNEVVNNMLYITQKHRKLYLYFMTVDKALLALRTKLKFMKKAYPYVKELEVIIGYGKSMNNAAKIKPAVENWLFQKNINFHALNPGSIAVIMKSVPDNL</sequence>
<dbReference type="InterPro" id="IPR002625">
    <property type="entry name" value="Smr_dom"/>
</dbReference>
<dbReference type="AlphaFoldDB" id="A0A914D389"/>